<organism evidence="5 6">
    <name type="scientific">Tautonia sociabilis</name>
    <dbReference type="NCBI Taxonomy" id="2080755"/>
    <lineage>
        <taxon>Bacteria</taxon>
        <taxon>Pseudomonadati</taxon>
        <taxon>Planctomycetota</taxon>
        <taxon>Planctomycetia</taxon>
        <taxon>Isosphaerales</taxon>
        <taxon>Isosphaeraceae</taxon>
        <taxon>Tautonia</taxon>
    </lineage>
</organism>
<dbReference type="PANTHER" id="PTHR42781">
    <property type="entry name" value="SPERMIDINE/PUTRESCINE IMPORT ATP-BINDING PROTEIN POTA"/>
    <property type="match status" value="1"/>
</dbReference>
<name>A0A432MKE0_9BACT</name>
<dbReference type="PANTHER" id="PTHR42781:SF4">
    <property type="entry name" value="SPERMIDINE_PUTRESCINE IMPORT ATP-BINDING PROTEIN POTA"/>
    <property type="match status" value="1"/>
</dbReference>
<dbReference type="InterPro" id="IPR003439">
    <property type="entry name" value="ABC_transporter-like_ATP-bd"/>
</dbReference>
<dbReference type="GO" id="GO:0022857">
    <property type="term" value="F:transmembrane transporter activity"/>
    <property type="evidence" value="ECO:0007669"/>
    <property type="project" value="InterPro"/>
</dbReference>
<dbReference type="Proteomes" id="UP000280296">
    <property type="component" value="Unassembled WGS sequence"/>
</dbReference>
<comment type="caution">
    <text evidence="5">The sequence shown here is derived from an EMBL/GenBank/DDBJ whole genome shotgun (WGS) entry which is preliminary data.</text>
</comment>
<sequence length="373" mass="40113">MSRLLCEGLVKRLDRVAAVDEASLAVGPGSWLAVLGPPGSGKSTLARLIVGLETPDRGEIFLDDRLLQSTRPAERRFGFLASAEALWPHLTIAENVGYALRVQGVPRRDRRKKVEEAMASVGVEAIADRKPAELDDLQRRRAELARALVDDPLVLVLDEPTGPLDPRNRPLFRDDLRRLRAESDRTTLVLTHHRDDAFALSDLLAVMDLGKIVQVGTPAEVYATPADAFVAQLLGPANLLQGQVAGTSTAGELFVRTPIGRLVGRLGSPSRPEPPIGTPVTVAIRPESIRLGPSLPTDANRFTATVERQSFQGALRALDLRGPGDWPLVASALHPQAPDLREGQSLTVAVSPEHVVVLLGRYATGPKAGEPSP</sequence>
<evidence type="ECO:0000313" key="5">
    <source>
        <dbReference type="EMBL" id="RUL87872.1"/>
    </source>
</evidence>
<dbReference type="GO" id="GO:0016887">
    <property type="term" value="F:ATP hydrolysis activity"/>
    <property type="evidence" value="ECO:0007669"/>
    <property type="project" value="InterPro"/>
</dbReference>
<dbReference type="SMART" id="SM00382">
    <property type="entry name" value="AAA"/>
    <property type="match status" value="1"/>
</dbReference>
<dbReference type="InterPro" id="IPR013611">
    <property type="entry name" value="Transp-assoc_OB_typ2"/>
</dbReference>
<evidence type="ECO:0000259" key="4">
    <source>
        <dbReference type="PROSITE" id="PS50893"/>
    </source>
</evidence>
<keyword evidence="1" id="KW-0813">Transport</keyword>
<dbReference type="InterPro" id="IPR003593">
    <property type="entry name" value="AAA+_ATPase"/>
</dbReference>
<keyword evidence="2" id="KW-0547">Nucleotide-binding</keyword>
<protein>
    <submittedName>
        <fullName evidence="5">ABC transporter ATP-binding protein</fullName>
    </submittedName>
</protein>
<accession>A0A432MKE0</accession>
<dbReference type="SUPFAM" id="SSF50331">
    <property type="entry name" value="MOP-like"/>
    <property type="match status" value="1"/>
</dbReference>
<dbReference type="EMBL" id="RYZH01000016">
    <property type="protein sequence ID" value="RUL87872.1"/>
    <property type="molecule type" value="Genomic_DNA"/>
</dbReference>
<dbReference type="InterPro" id="IPR008995">
    <property type="entry name" value="Mo/tungstate-bd_C_term_dom"/>
</dbReference>
<dbReference type="GO" id="GO:0005524">
    <property type="term" value="F:ATP binding"/>
    <property type="evidence" value="ECO:0007669"/>
    <property type="project" value="UniProtKB-KW"/>
</dbReference>
<reference evidence="5 6" key="1">
    <citation type="submission" date="2018-12" db="EMBL/GenBank/DDBJ databases">
        <authorList>
            <person name="Toschakov S.V."/>
        </authorList>
    </citation>
    <scope>NUCLEOTIDE SEQUENCE [LARGE SCALE GENOMIC DNA]</scope>
    <source>
        <strain evidence="5 6">GM2012</strain>
    </source>
</reference>
<dbReference type="Pfam" id="PF00005">
    <property type="entry name" value="ABC_tran"/>
    <property type="match status" value="1"/>
</dbReference>
<dbReference type="InterPro" id="IPR050093">
    <property type="entry name" value="ABC_SmlMolc_Importer"/>
</dbReference>
<dbReference type="Gene3D" id="3.40.50.300">
    <property type="entry name" value="P-loop containing nucleotide triphosphate hydrolases"/>
    <property type="match status" value="1"/>
</dbReference>
<dbReference type="Pfam" id="PF08402">
    <property type="entry name" value="TOBE_2"/>
    <property type="match status" value="1"/>
</dbReference>
<dbReference type="GO" id="GO:0043190">
    <property type="term" value="C:ATP-binding cassette (ABC) transporter complex"/>
    <property type="evidence" value="ECO:0007669"/>
    <property type="project" value="InterPro"/>
</dbReference>
<dbReference type="SUPFAM" id="SSF52540">
    <property type="entry name" value="P-loop containing nucleoside triphosphate hydrolases"/>
    <property type="match status" value="1"/>
</dbReference>
<dbReference type="OrthoDB" id="9790614at2"/>
<dbReference type="InterPro" id="IPR027417">
    <property type="entry name" value="P-loop_NTPase"/>
</dbReference>
<reference evidence="5 6" key="2">
    <citation type="submission" date="2019-01" db="EMBL/GenBank/DDBJ databases">
        <title>Tautonia sociabilis, a novel thermotolerant planctomycete of Isosphaeraceae family, isolated from a 4000 m deep subterranean habitat.</title>
        <authorList>
            <person name="Kovaleva O.L."/>
            <person name="Elcheninov A.G."/>
            <person name="Van Heerden E."/>
            <person name="Toshchakov S.V."/>
            <person name="Novikov A."/>
            <person name="Bonch-Osmolovskaya E.A."/>
            <person name="Kublanov I.V."/>
        </authorList>
    </citation>
    <scope>NUCLEOTIDE SEQUENCE [LARGE SCALE GENOMIC DNA]</scope>
    <source>
        <strain evidence="5 6">GM2012</strain>
    </source>
</reference>
<dbReference type="Gene3D" id="2.40.50.100">
    <property type="match status" value="1"/>
</dbReference>
<gene>
    <name evidence="5" type="ORF">TsocGM_10085</name>
</gene>
<evidence type="ECO:0000256" key="2">
    <source>
        <dbReference type="ARBA" id="ARBA00022741"/>
    </source>
</evidence>
<keyword evidence="6" id="KW-1185">Reference proteome</keyword>
<dbReference type="RefSeq" id="WP_126725188.1">
    <property type="nucleotide sequence ID" value="NZ_RYZH01000016.1"/>
</dbReference>
<keyword evidence="3 5" id="KW-0067">ATP-binding</keyword>
<feature type="domain" description="ABC transporter" evidence="4">
    <location>
        <begin position="4"/>
        <end position="234"/>
    </location>
</feature>
<evidence type="ECO:0000256" key="3">
    <source>
        <dbReference type="ARBA" id="ARBA00022840"/>
    </source>
</evidence>
<evidence type="ECO:0000313" key="6">
    <source>
        <dbReference type="Proteomes" id="UP000280296"/>
    </source>
</evidence>
<proteinExistence type="predicted"/>
<dbReference type="AlphaFoldDB" id="A0A432MKE0"/>
<evidence type="ECO:0000256" key="1">
    <source>
        <dbReference type="ARBA" id="ARBA00022448"/>
    </source>
</evidence>
<dbReference type="PROSITE" id="PS50893">
    <property type="entry name" value="ABC_TRANSPORTER_2"/>
    <property type="match status" value="1"/>
</dbReference>